<keyword evidence="4" id="KW-1185">Reference proteome</keyword>
<evidence type="ECO:0000313" key="4">
    <source>
        <dbReference type="Proteomes" id="UP000597444"/>
    </source>
</evidence>
<comment type="caution">
    <text evidence="3">The sequence shown here is derived from an EMBL/GenBank/DDBJ whole genome shotgun (WGS) entry which is preliminary data.</text>
</comment>
<gene>
    <name evidence="3" type="ORF">KSF_010480</name>
</gene>
<name>A0A8J3N091_9CHLR</name>
<evidence type="ECO:0000313" key="3">
    <source>
        <dbReference type="EMBL" id="GHO91000.1"/>
    </source>
</evidence>
<feature type="compositionally biased region" description="Basic and acidic residues" evidence="2">
    <location>
        <begin position="106"/>
        <end position="115"/>
    </location>
</feature>
<reference evidence="3" key="1">
    <citation type="submission" date="2020-10" db="EMBL/GenBank/DDBJ databases">
        <title>Taxonomic study of unclassified bacteria belonging to the class Ktedonobacteria.</title>
        <authorList>
            <person name="Yabe S."/>
            <person name="Wang C.M."/>
            <person name="Zheng Y."/>
            <person name="Sakai Y."/>
            <person name="Cavaletti L."/>
            <person name="Monciardini P."/>
            <person name="Donadio S."/>
        </authorList>
    </citation>
    <scope>NUCLEOTIDE SEQUENCE</scope>
    <source>
        <strain evidence="3">ID150040</strain>
    </source>
</reference>
<dbReference type="AlphaFoldDB" id="A0A8J3N091"/>
<keyword evidence="1" id="KW-0175">Coiled coil</keyword>
<evidence type="ECO:0000256" key="2">
    <source>
        <dbReference type="SAM" id="MobiDB-lite"/>
    </source>
</evidence>
<organism evidence="3 4">
    <name type="scientific">Reticulibacter mediterranei</name>
    <dbReference type="NCBI Taxonomy" id="2778369"/>
    <lineage>
        <taxon>Bacteria</taxon>
        <taxon>Bacillati</taxon>
        <taxon>Chloroflexota</taxon>
        <taxon>Ktedonobacteria</taxon>
        <taxon>Ktedonobacterales</taxon>
        <taxon>Reticulibacteraceae</taxon>
        <taxon>Reticulibacter</taxon>
    </lineage>
</organism>
<dbReference type="RefSeq" id="WP_220201927.1">
    <property type="nucleotide sequence ID" value="NZ_BNJK01000001.1"/>
</dbReference>
<sequence length="115" mass="12971">MSNTPDRCSQLRKLHDQLTNEVRLLRESVQRAQQEGVSTSIESLNTIKSLQSTLNTISLELKKCPPELAAATPAEEARSSLLRQVKSSLPAQRVRQWFPDSVQSDEEPRITDDIQ</sequence>
<dbReference type="Proteomes" id="UP000597444">
    <property type="component" value="Unassembled WGS sequence"/>
</dbReference>
<feature type="coiled-coil region" evidence="1">
    <location>
        <begin position="8"/>
        <end position="35"/>
    </location>
</feature>
<proteinExistence type="predicted"/>
<protein>
    <submittedName>
        <fullName evidence="3">Uncharacterized protein</fullName>
    </submittedName>
</protein>
<feature type="region of interest" description="Disordered" evidence="2">
    <location>
        <begin position="96"/>
        <end position="115"/>
    </location>
</feature>
<dbReference type="EMBL" id="BNJK01000001">
    <property type="protein sequence ID" value="GHO91000.1"/>
    <property type="molecule type" value="Genomic_DNA"/>
</dbReference>
<accession>A0A8J3N091</accession>
<evidence type="ECO:0000256" key="1">
    <source>
        <dbReference type="SAM" id="Coils"/>
    </source>
</evidence>